<evidence type="ECO:0000256" key="3">
    <source>
        <dbReference type="ARBA" id="ARBA00022729"/>
    </source>
</evidence>
<dbReference type="FunFam" id="1.20.1070.10:FF:000073">
    <property type="entry name" value="Adhesion G-protein coupled receptor D1"/>
    <property type="match status" value="1"/>
</dbReference>
<dbReference type="InterPro" id="IPR017983">
    <property type="entry name" value="GPCR_2_secretin-like_CS"/>
</dbReference>
<dbReference type="EMBL" id="OV696693">
    <property type="protein sequence ID" value="CAH1271837.1"/>
    <property type="molecule type" value="Genomic_DNA"/>
</dbReference>
<dbReference type="PROSITE" id="PS00650">
    <property type="entry name" value="G_PROTEIN_RECEP_F2_2"/>
    <property type="match status" value="1"/>
</dbReference>
<keyword evidence="5 7" id="KW-0472">Membrane</keyword>
<dbReference type="Gene3D" id="1.20.1070.10">
    <property type="entry name" value="Rhodopsin 7-helix transmembrane proteins"/>
    <property type="match status" value="1"/>
</dbReference>
<feature type="transmembrane region" description="Helical" evidence="7">
    <location>
        <begin position="700"/>
        <end position="726"/>
    </location>
</feature>
<dbReference type="AlphaFoldDB" id="A0A8K0F210"/>
<gene>
    <name evidence="9" type="primary">ADGRD1</name>
    <name evidence="9" type="ORF">BLAG_LOCUS23691</name>
</gene>
<feature type="transmembrane region" description="Helical" evidence="7">
    <location>
        <begin position="659"/>
        <end position="680"/>
    </location>
</feature>
<proteinExistence type="predicted"/>
<feature type="signal peptide" evidence="8">
    <location>
        <begin position="1"/>
        <end position="19"/>
    </location>
</feature>
<feature type="region of interest" description="Disordered" evidence="6">
    <location>
        <begin position="835"/>
        <end position="905"/>
    </location>
</feature>
<dbReference type="GO" id="GO:0004930">
    <property type="term" value="F:G protein-coupled receptor activity"/>
    <property type="evidence" value="ECO:0007669"/>
    <property type="project" value="InterPro"/>
</dbReference>
<dbReference type="Pfam" id="PF13385">
    <property type="entry name" value="Laminin_G_3"/>
    <property type="match status" value="1"/>
</dbReference>
<dbReference type="Gene3D" id="2.60.120.200">
    <property type="match status" value="1"/>
</dbReference>
<feature type="transmembrane region" description="Helical" evidence="7">
    <location>
        <begin position="775"/>
        <end position="798"/>
    </location>
</feature>
<accession>A0A8K0F210</accession>
<evidence type="ECO:0000256" key="1">
    <source>
        <dbReference type="ARBA" id="ARBA00004141"/>
    </source>
</evidence>
<evidence type="ECO:0000256" key="6">
    <source>
        <dbReference type="SAM" id="MobiDB-lite"/>
    </source>
</evidence>
<keyword evidence="2 7" id="KW-0812">Transmembrane</keyword>
<dbReference type="SUPFAM" id="SSF49899">
    <property type="entry name" value="Concanavalin A-like lectins/glucanases"/>
    <property type="match status" value="1"/>
</dbReference>
<dbReference type="SUPFAM" id="SSF81321">
    <property type="entry name" value="Family A G protein-coupled receptor-like"/>
    <property type="match status" value="1"/>
</dbReference>
<organism evidence="9 10">
    <name type="scientific">Branchiostoma lanceolatum</name>
    <name type="common">Common lancelet</name>
    <name type="synonym">Amphioxus lanceolatum</name>
    <dbReference type="NCBI Taxonomy" id="7740"/>
    <lineage>
        <taxon>Eukaryota</taxon>
        <taxon>Metazoa</taxon>
        <taxon>Chordata</taxon>
        <taxon>Cephalochordata</taxon>
        <taxon>Leptocardii</taxon>
        <taxon>Amphioxiformes</taxon>
        <taxon>Branchiostomatidae</taxon>
        <taxon>Branchiostoma</taxon>
    </lineage>
</organism>
<dbReference type="Pfam" id="PF01825">
    <property type="entry name" value="GPS"/>
    <property type="match status" value="1"/>
</dbReference>
<feature type="transmembrane region" description="Helical" evidence="7">
    <location>
        <begin position="560"/>
        <end position="583"/>
    </location>
</feature>
<sequence length="905" mass="99214">MALTIQFLTLILVSHKVLSVEYPFPSDNRGFDVIRSADYYWPFDAVVNGVVTELNSGRDGTVNGSVGTTSAVVNDGILLDGGANFVTLGDFSGTCVASPGLCAQTGLSVSVWWKNSELISRQCITSGGKGLSDGLSLYTISPAFGTEFYIRSGGTLWMAAFASPSNTWTHFVFTWTQADTIEVWQDGIKLAAPVTTTVGTNYGDVHNNLVVGTNNDQSYDEYCTGSFDELAIWGRKLTDPEVLYYYQASTGTTIGVGTVRAEVDTLTNATYEKTAKLLRSLLAVTFPGPYVLDTDITETVTVLEKLTTLLPDETVETSTASDLSNMFFEETGQVMSDLNRYGWGNMTQYEKDSTLSDLSRVTDQFNIHLGSHVSSSGATTVLSAGDNGISNFSVTVRPSAVLQHDDYMFPDVDSDATIQIPASIVNYNAQEVRTIVAVLYHNFHQRYFTNNSIQGVDSSEASLNSLVVSVTLIPSPSLPLRDNVTVSFTHLEEAEDTARRWCVHLDLTGDVGVWSDEGCVIHSTNSTHTVCSCDHMTNYAILMQVVDVEMDHENRVALQVITYVGCGLSIICLFVTIIVFLGLSSIQAEKTHAHVNLCVCLLLAQTLFLIGSGWTPGTVVCKVFAVLLHYIYLAAFTWMLVEGIHLYNVIIRVFAHVRLLYYYLIGWGLPLLVCVVSVSIAHRGYGEKDNCWLTTSGGVIWAFVAPALIIIIVNVVILILVTREVVKLNNISFRVKPEKERSSFKSSVRAVAVLLPILGISWIFGVLAVNEAAVVFQYIFALTNSSQGLFIFLFHCALNSEVRQAFKRKAYTWSVSRGNIPGRADTVRVKPFDSDVIRPESHSSTKSNQKTPTPELMPSVVSTTHLPNMESSDPDVFATPLSNMDPSMPQPISRRKLSRMPSTEV</sequence>
<dbReference type="InterPro" id="IPR000203">
    <property type="entry name" value="GPS"/>
</dbReference>
<evidence type="ECO:0000313" key="9">
    <source>
        <dbReference type="EMBL" id="CAH1271837.1"/>
    </source>
</evidence>
<evidence type="ECO:0000256" key="2">
    <source>
        <dbReference type="ARBA" id="ARBA00022692"/>
    </source>
</evidence>
<evidence type="ECO:0000256" key="7">
    <source>
        <dbReference type="SAM" id="Phobius"/>
    </source>
</evidence>
<keyword evidence="4 7" id="KW-1133">Transmembrane helix</keyword>
<evidence type="ECO:0000313" key="10">
    <source>
        <dbReference type="Proteomes" id="UP000838412"/>
    </source>
</evidence>
<dbReference type="SMART" id="SM00303">
    <property type="entry name" value="GPS"/>
    <property type="match status" value="1"/>
</dbReference>
<feature type="compositionally biased region" description="Polar residues" evidence="6">
    <location>
        <begin position="860"/>
        <end position="871"/>
    </location>
</feature>
<dbReference type="GO" id="GO:0005886">
    <property type="term" value="C:plasma membrane"/>
    <property type="evidence" value="ECO:0007669"/>
    <property type="project" value="TreeGrafter"/>
</dbReference>
<dbReference type="OrthoDB" id="347083at2759"/>
<feature type="transmembrane region" description="Helical" evidence="7">
    <location>
        <begin position="747"/>
        <end position="769"/>
    </location>
</feature>
<dbReference type="Gene3D" id="2.60.220.50">
    <property type="match status" value="1"/>
</dbReference>
<evidence type="ECO:0000256" key="5">
    <source>
        <dbReference type="ARBA" id="ARBA00023136"/>
    </source>
</evidence>
<dbReference type="InterPro" id="IPR013320">
    <property type="entry name" value="ConA-like_dom_sf"/>
</dbReference>
<evidence type="ECO:0000256" key="4">
    <source>
        <dbReference type="ARBA" id="ARBA00022989"/>
    </source>
</evidence>
<feature type="transmembrane region" description="Helical" evidence="7">
    <location>
        <begin position="595"/>
        <end position="615"/>
    </location>
</feature>
<reference evidence="9" key="1">
    <citation type="submission" date="2022-01" db="EMBL/GenBank/DDBJ databases">
        <authorList>
            <person name="Braso-Vives M."/>
        </authorList>
    </citation>
    <scope>NUCLEOTIDE SEQUENCE</scope>
</reference>
<name>A0A8K0F210_BRALA</name>
<dbReference type="Proteomes" id="UP000838412">
    <property type="component" value="Chromosome 8"/>
</dbReference>
<feature type="transmembrane region" description="Helical" evidence="7">
    <location>
        <begin position="627"/>
        <end position="647"/>
    </location>
</feature>
<protein>
    <submittedName>
        <fullName evidence="9">ADGRD1 protein</fullName>
    </submittedName>
</protein>
<comment type="subcellular location">
    <subcellularLocation>
        <location evidence="1">Membrane</location>
        <topology evidence="1">Multi-pass membrane protein</topology>
    </subcellularLocation>
</comment>
<keyword evidence="3 8" id="KW-0732">Signal</keyword>
<dbReference type="GO" id="GO:0007189">
    <property type="term" value="P:adenylate cyclase-activating G protein-coupled receptor signaling pathway"/>
    <property type="evidence" value="ECO:0007669"/>
    <property type="project" value="TreeGrafter"/>
</dbReference>
<dbReference type="PANTHER" id="PTHR12011:SF471">
    <property type="entry name" value="G-PROTEIN COUPLED RECEPTORS FAMILY 2 PROFILE 2 DOMAIN-CONTAINING PROTEIN"/>
    <property type="match status" value="1"/>
</dbReference>
<dbReference type="PRINTS" id="PR00249">
    <property type="entry name" value="GPCRSECRETIN"/>
</dbReference>
<dbReference type="InterPro" id="IPR000832">
    <property type="entry name" value="GPCR_2_secretin-like"/>
</dbReference>
<dbReference type="Pfam" id="PF00002">
    <property type="entry name" value="7tm_2"/>
    <property type="match status" value="1"/>
</dbReference>
<feature type="chain" id="PRO_5035434137" evidence="8">
    <location>
        <begin position="20"/>
        <end position="905"/>
    </location>
</feature>
<dbReference type="FunFam" id="2.60.120.200:FF:000314">
    <property type="entry name" value="Adhesion G-protein coupled receptor D1"/>
    <property type="match status" value="1"/>
</dbReference>
<dbReference type="InterPro" id="IPR046338">
    <property type="entry name" value="GAIN_dom_sf"/>
</dbReference>
<evidence type="ECO:0000256" key="8">
    <source>
        <dbReference type="SAM" id="SignalP"/>
    </source>
</evidence>
<keyword evidence="10" id="KW-1185">Reference proteome</keyword>
<dbReference type="PANTHER" id="PTHR12011">
    <property type="entry name" value="ADHESION G-PROTEIN COUPLED RECEPTOR"/>
    <property type="match status" value="1"/>
</dbReference>